<organism evidence="1 2">
    <name type="scientific">Populus trichocarpa</name>
    <name type="common">Western balsam poplar</name>
    <name type="synonym">Populus balsamifera subsp. trichocarpa</name>
    <dbReference type="NCBI Taxonomy" id="3694"/>
    <lineage>
        <taxon>Eukaryota</taxon>
        <taxon>Viridiplantae</taxon>
        <taxon>Streptophyta</taxon>
        <taxon>Embryophyta</taxon>
        <taxon>Tracheophyta</taxon>
        <taxon>Spermatophyta</taxon>
        <taxon>Magnoliopsida</taxon>
        <taxon>eudicotyledons</taxon>
        <taxon>Gunneridae</taxon>
        <taxon>Pentapetalae</taxon>
        <taxon>rosids</taxon>
        <taxon>fabids</taxon>
        <taxon>Malpighiales</taxon>
        <taxon>Salicaceae</taxon>
        <taxon>Saliceae</taxon>
        <taxon>Populus</taxon>
    </lineage>
</organism>
<reference evidence="1 2" key="1">
    <citation type="journal article" date="2006" name="Science">
        <title>The genome of black cottonwood, Populus trichocarpa (Torr. &amp; Gray).</title>
        <authorList>
            <person name="Tuskan G.A."/>
            <person name="Difazio S."/>
            <person name="Jansson S."/>
            <person name="Bohlmann J."/>
            <person name="Grigoriev I."/>
            <person name="Hellsten U."/>
            <person name="Putnam N."/>
            <person name="Ralph S."/>
            <person name="Rombauts S."/>
            <person name="Salamov A."/>
            <person name="Schein J."/>
            <person name="Sterck L."/>
            <person name="Aerts A."/>
            <person name="Bhalerao R.R."/>
            <person name="Bhalerao R.P."/>
            <person name="Blaudez D."/>
            <person name="Boerjan W."/>
            <person name="Brun A."/>
            <person name="Brunner A."/>
            <person name="Busov V."/>
            <person name="Campbell M."/>
            <person name="Carlson J."/>
            <person name="Chalot M."/>
            <person name="Chapman J."/>
            <person name="Chen G.L."/>
            <person name="Cooper D."/>
            <person name="Coutinho P.M."/>
            <person name="Couturier J."/>
            <person name="Covert S."/>
            <person name="Cronk Q."/>
            <person name="Cunningham R."/>
            <person name="Davis J."/>
            <person name="Degroeve S."/>
            <person name="Dejardin A."/>
            <person name="Depamphilis C."/>
            <person name="Detter J."/>
            <person name="Dirks B."/>
            <person name="Dubchak I."/>
            <person name="Duplessis S."/>
            <person name="Ehlting J."/>
            <person name="Ellis B."/>
            <person name="Gendler K."/>
            <person name="Goodstein D."/>
            <person name="Gribskov M."/>
            <person name="Grimwood J."/>
            <person name="Groover A."/>
            <person name="Gunter L."/>
            <person name="Hamberger B."/>
            <person name="Heinze B."/>
            <person name="Helariutta Y."/>
            <person name="Henrissat B."/>
            <person name="Holligan D."/>
            <person name="Holt R."/>
            <person name="Huang W."/>
            <person name="Islam-Faridi N."/>
            <person name="Jones S."/>
            <person name="Jones-Rhoades M."/>
            <person name="Jorgensen R."/>
            <person name="Joshi C."/>
            <person name="Kangasjarvi J."/>
            <person name="Karlsson J."/>
            <person name="Kelleher C."/>
            <person name="Kirkpatrick R."/>
            <person name="Kirst M."/>
            <person name="Kohler A."/>
            <person name="Kalluri U."/>
            <person name="Larimer F."/>
            <person name="Leebens-Mack J."/>
            <person name="Leple J.C."/>
            <person name="Locascio P."/>
            <person name="Lou Y."/>
            <person name="Lucas S."/>
            <person name="Martin F."/>
            <person name="Montanini B."/>
            <person name="Napoli C."/>
            <person name="Nelson D.R."/>
            <person name="Nelson C."/>
            <person name="Nieminen K."/>
            <person name="Nilsson O."/>
            <person name="Pereda V."/>
            <person name="Peter G."/>
            <person name="Philippe R."/>
            <person name="Pilate G."/>
            <person name="Poliakov A."/>
            <person name="Razumovskaya J."/>
            <person name="Richardson P."/>
            <person name="Rinaldi C."/>
            <person name="Ritland K."/>
            <person name="Rouze P."/>
            <person name="Ryaboy D."/>
            <person name="Schmutz J."/>
            <person name="Schrader J."/>
            <person name="Segerman B."/>
            <person name="Shin H."/>
            <person name="Siddiqui A."/>
            <person name="Sterky F."/>
            <person name="Terry A."/>
            <person name="Tsai C.J."/>
            <person name="Uberbacher E."/>
            <person name="Unneberg P."/>
            <person name="Vahala J."/>
            <person name="Wall K."/>
            <person name="Wessler S."/>
            <person name="Yang G."/>
            <person name="Yin T."/>
            <person name="Douglas C."/>
            <person name="Marra M."/>
            <person name="Sandberg G."/>
            <person name="Van de Peer Y."/>
            <person name="Rokhsar D."/>
        </authorList>
    </citation>
    <scope>NUCLEOTIDE SEQUENCE [LARGE SCALE GENOMIC DNA]</scope>
    <source>
        <strain evidence="2">cv. Nisqually</strain>
    </source>
</reference>
<proteinExistence type="predicted"/>
<dbReference type="AlphaFoldDB" id="B9HH18"/>
<evidence type="ECO:0000313" key="2">
    <source>
        <dbReference type="Proteomes" id="UP000006729"/>
    </source>
</evidence>
<sequence>MTLILKAAAQGEDAERFATAAGMVEDEIKADGAAAEAAGLTDSPSAVHNAAAVTGVSRLEQEKRSCCEQRRKGSGRCLDIGHD</sequence>
<gene>
    <name evidence="1" type="ORF">POPTR_007G064900</name>
</gene>
<keyword evidence="2" id="KW-1185">Reference proteome</keyword>
<name>B9HH18_POPTR</name>
<dbReference type="EMBL" id="CM009296">
    <property type="protein sequence ID" value="PNT27440.1"/>
    <property type="molecule type" value="Genomic_DNA"/>
</dbReference>
<dbReference type="Proteomes" id="UP000006729">
    <property type="component" value="Chromosome 7"/>
</dbReference>
<evidence type="ECO:0000313" key="1">
    <source>
        <dbReference type="EMBL" id="PNT27440.1"/>
    </source>
</evidence>
<accession>B9HH18</accession>
<dbReference type="HOGENOM" id="CLU_2546859_0_0_1"/>
<dbReference type="InParanoid" id="B9HH18"/>
<protein>
    <submittedName>
        <fullName evidence="1">Uncharacterized protein</fullName>
    </submittedName>
</protein>